<name>A0A1D8UWQ4_9PROT</name>
<dbReference type="Gene3D" id="1.10.246.130">
    <property type="match status" value="1"/>
</dbReference>
<keyword evidence="7" id="KW-0317">Glutathione biosynthesis</keyword>
<dbReference type="GO" id="GO:0103068">
    <property type="term" value="F:leukotriene C4 gamma-glutamyl transferase activity"/>
    <property type="evidence" value="ECO:0007669"/>
    <property type="project" value="UniProtKB-EC"/>
</dbReference>
<feature type="signal peptide" evidence="8">
    <location>
        <begin position="1"/>
        <end position="15"/>
    </location>
</feature>
<evidence type="ECO:0000256" key="2">
    <source>
        <dbReference type="ARBA" id="ARBA00001089"/>
    </source>
</evidence>
<dbReference type="PANTHER" id="PTHR43199:SF6">
    <property type="entry name" value="GLUTATHIONE HYDROLASE PROENZYME"/>
    <property type="match status" value="1"/>
</dbReference>
<dbReference type="RefSeq" id="WP_070403575.1">
    <property type="nucleotide sequence ID" value="NZ_BJVW01000002.1"/>
</dbReference>
<dbReference type="SUPFAM" id="SSF56235">
    <property type="entry name" value="N-terminal nucleophile aminohydrolases (Ntn hydrolases)"/>
    <property type="match status" value="1"/>
</dbReference>
<dbReference type="KEGG" id="kba:A0U89_02665"/>
<dbReference type="EC" id="2.3.2.2" evidence="7"/>
<dbReference type="Gene3D" id="3.60.20.40">
    <property type="match status" value="1"/>
</dbReference>
<comment type="similarity">
    <text evidence="7">Belongs to the gamma-glutamyltransferase family.</text>
</comment>
<evidence type="ECO:0000256" key="8">
    <source>
        <dbReference type="SAM" id="SignalP"/>
    </source>
</evidence>
<dbReference type="PRINTS" id="PR01210">
    <property type="entry name" value="GGTRANSPTASE"/>
</dbReference>
<feature type="active site" description="Nucleophile" evidence="5">
    <location>
        <position position="397"/>
    </location>
</feature>
<dbReference type="STRING" id="153496.A0U89_02665"/>
<dbReference type="eggNOG" id="COG0405">
    <property type="taxonomic scope" value="Bacteria"/>
</dbReference>
<dbReference type="InterPro" id="IPR043138">
    <property type="entry name" value="GGT_lsub"/>
</dbReference>
<evidence type="ECO:0000256" key="6">
    <source>
        <dbReference type="PIRSR" id="PIRSR600101-2"/>
    </source>
</evidence>
<reference evidence="9 10" key="1">
    <citation type="journal article" date="2016" name="Microb. Cell Fact.">
        <title>Dissection of exopolysaccharide biosynthesis in Kozakia baliensis.</title>
        <authorList>
            <person name="Brandt J.U."/>
            <person name="Jakob F."/>
            <person name="Behr J."/>
            <person name="Geissler A.J."/>
            <person name="Vogel R.F."/>
        </authorList>
    </citation>
    <scope>NUCLEOTIDE SEQUENCE [LARGE SCALE GENOMIC DNA]</scope>
    <source>
        <strain evidence="9 10">DSM 14400</strain>
    </source>
</reference>
<organism evidence="9 10">
    <name type="scientific">Kozakia baliensis</name>
    <dbReference type="NCBI Taxonomy" id="153496"/>
    <lineage>
        <taxon>Bacteria</taxon>
        <taxon>Pseudomonadati</taxon>
        <taxon>Pseudomonadota</taxon>
        <taxon>Alphaproteobacteria</taxon>
        <taxon>Acetobacterales</taxon>
        <taxon>Acetobacteraceae</taxon>
        <taxon>Kozakia</taxon>
    </lineage>
</organism>
<dbReference type="GO" id="GO:0036374">
    <property type="term" value="F:glutathione hydrolase activity"/>
    <property type="evidence" value="ECO:0007669"/>
    <property type="project" value="UniProtKB-UniRule"/>
</dbReference>
<accession>A0A1D8UWQ4</accession>
<keyword evidence="8" id="KW-0732">Signal</keyword>
<dbReference type="Proteomes" id="UP000179145">
    <property type="component" value="Chromosome"/>
</dbReference>
<evidence type="ECO:0000256" key="4">
    <source>
        <dbReference type="ARBA" id="ARBA00047417"/>
    </source>
</evidence>
<dbReference type="UniPathway" id="UPA00204"/>
<feature type="binding site" evidence="6">
    <location>
        <position position="111"/>
    </location>
    <ligand>
        <name>L-glutamate</name>
        <dbReference type="ChEBI" id="CHEBI:29985"/>
    </ligand>
</feature>
<evidence type="ECO:0000256" key="1">
    <source>
        <dbReference type="ARBA" id="ARBA00001049"/>
    </source>
</evidence>
<evidence type="ECO:0000313" key="10">
    <source>
        <dbReference type="Proteomes" id="UP000179145"/>
    </source>
</evidence>
<gene>
    <name evidence="9" type="primary">ggt</name>
    <name evidence="9" type="ORF">A0U89_02665</name>
</gene>
<dbReference type="AlphaFoldDB" id="A0A1D8UWQ4"/>
<dbReference type="InterPro" id="IPR051792">
    <property type="entry name" value="GGT_bact"/>
</dbReference>
<feature type="binding site" evidence="6">
    <location>
        <begin position="415"/>
        <end position="417"/>
    </location>
    <ligand>
        <name>L-glutamate</name>
        <dbReference type="ChEBI" id="CHEBI:29985"/>
    </ligand>
</feature>
<evidence type="ECO:0000256" key="5">
    <source>
        <dbReference type="PIRSR" id="PIRSR600101-1"/>
    </source>
</evidence>
<dbReference type="GO" id="GO:0006750">
    <property type="term" value="P:glutathione biosynthetic process"/>
    <property type="evidence" value="ECO:0007669"/>
    <property type="project" value="UniProtKB-KW"/>
</dbReference>
<feature type="binding site" evidence="6">
    <location>
        <position position="490"/>
    </location>
    <ligand>
        <name>L-glutamate</name>
        <dbReference type="ChEBI" id="CHEBI:29985"/>
    </ligand>
</feature>
<dbReference type="GO" id="GO:0006751">
    <property type="term" value="P:glutathione catabolic process"/>
    <property type="evidence" value="ECO:0007669"/>
    <property type="project" value="UniProtKB-UniRule"/>
</dbReference>
<dbReference type="InterPro" id="IPR000101">
    <property type="entry name" value="GGT_peptidase"/>
</dbReference>
<comment type="PTM">
    <text evidence="7">Cleaved by autocatalysis into a large and a small subunit.</text>
</comment>
<proteinExistence type="inferred from homology"/>
<comment type="catalytic activity">
    <reaction evidence="1 7">
        <text>an S-substituted glutathione + H2O = an S-substituted L-cysteinylglycine + L-glutamate</text>
        <dbReference type="Rhea" id="RHEA:59468"/>
        <dbReference type="ChEBI" id="CHEBI:15377"/>
        <dbReference type="ChEBI" id="CHEBI:29985"/>
        <dbReference type="ChEBI" id="CHEBI:90779"/>
        <dbReference type="ChEBI" id="CHEBI:143103"/>
        <dbReference type="EC" id="3.4.19.13"/>
    </reaction>
</comment>
<comment type="catalytic activity">
    <reaction evidence="4 7">
        <text>an N-terminal (5-L-glutamyl)-[peptide] + an alpha-amino acid = 5-L-glutamyl amino acid + an N-terminal L-alpha-aminoacyl-[peptide]</text>
        <dbReference type="Rhea" id="RHEA:23904"/>
        <dbReference type="Rhea" id="RHEA-COMP:9780"/>
        <dbReference type="Rhea" id="RHEA-COMP:9795"/>
        <dbReference type="ChEBI" id="CHEBI:77644"/>
        <dbReference type="ChEBI" id="CHEBI:78597"/>
        <dbReference type="ChEBI" id="CHEBI:78599"/>
        <dbReference type="ChEBI" id="CHEBI:78608"/>
        <dbReference type="EC" id="2.3.2.2"/>
    </reaction>
</comment>
<comment type="catalytic activity">
    <reaction evidence="2 7">
        <text>glutathione + H2O = L-cysteinylglycine + L-glutamate</text>
        <dbReference type="Rhea" id="RHEA:28807"/>
        <dbReference type="ChEBI" id="CHEBI:15377"/>
        <dbReference type="ChEBI" id="CHEBI:29985"/>
        <dbReference type="ChEBI" id="CHEBI:57925"/>
        <dbReference type="ChEBI" id="CHEBI:61694"/>
        <dbReference type="EC" id="3.4.19.13"/>
    </reaction>
</comment>
<dbReference type="NCBIfam" id="TIGR00066">
    <property type="entry name" value="g_glut_trans"/>
    <property type="match status" value="1"/>
</dbReference>
<dbReference type="OrthoDB" id="9781342at2"/>
<keyword evidence="7" id="KW-0378">Hydrolase</keyword>
<evidence type="ECO:0000256" key="3">
    <source>
        <dbReference type="ARBA" id="ARBA00023315"/>
    </source>
</evidence>
<dbReference type="PANTHER" id="PTHR43199">
    <property type="entry name" value="GLUTATHIONE HYDROLASE"/>
    <property type="match status" value="1"/>
</dbReference>
<protein>
    <recommendedName>
        <fullName evidence="7">Glutathione hydrolase proenzyme</fullName>
        <ecNumber evidence="7">2.3.2.2</ecNumber>
        <ecNumber evidence="7">3.4.19.13</ecNumber>
    </recommendedName>
    <component>
        <recommendedName>
            <fullName evidence="7">Glutathione hydrolase large chain</fullName>
        </recommendedName>
    </component>
    <component>
        <recommendedName>
            <fullName evidence="7">Glutathione hydrolase small chain</fullName>
        </recommendedName>
    </component>
</protein>
<evidence type="ECO:0000256" key="7">
    <source>
        <dbReference type="RuleBase" id="RU368036"/>
    </source>
</evidence>
<dbReference type="Pfam" id="PF01019">
    <property type="entry name" value="G_glu_transpept"/>
    <property type="match status" value="1"/>
</dbReference>
<feature type="chain" id="PRO_5012362349" description="Glutathione hydrolase proenzyme" evidence="8">
    <location>
        <begin position="16"/>
        <end position="594"/>
    </location>
</feature>
<dbReference type="EC" id="3.4.19.13" evidence="7"/>
<dbReference type="InterPro" id="IPR043137">
    <property type="entry name" value="GGT_ssub_C"/>
</dbReference>
<feature type="binding site" evidence="6">
    <location>
        <begin position="468"/>
        <end position="469"/>
    </location>
    <ligand>
        <name>L-glutamate</name>
        <dbReference type="ChEBI" id="CHEBI:29985"/>
    </ligand>
</feature>
<keyword evidence="7" id="KW-0808">Transferase</keyword>
<evidence type="ECO:0000313" key="9">
    <source>
        <dbReference type="EMBL" id="AOX18070.1"/>
    </source>
</evidence>
<keyword evidence="3 7" id="KW-0012">Acyltransferase</keyword>
<comment type="subunit">
    <text evidence="7">This enzyme consists of two polypeptide chains, which are synthesized in precursor form from a single polypeptide.</text>
</comment>
<sequence>MSTVCSLLLAQAAQAAPSLSNDHDPLAYGTVSEKIRPVAPAVGTHGMVVSVQHLASEVGAKILASGGNAVDAAAGVAYALAVVYPAAGNIGGGGFMTLRLPTGRMTFLDFREHAPLAATSTMYQDAQGNVDSKASISGWRAVAVPGTVAGMDEILKRWGRLPRQQVMAPAIALARNGFVLSQADADLLHTSTDVFRQDPYARKIFLHPDGTPLQAGDRLVQKDLARSLSLIAAKGADAFYKGPIAKQILAASKAGGGILQPADFTSYKTRELTPIRCQYRGYVVDTAPPPSGGGVALCEILNILSGYDLQKLGLRTTAGVQRQVEAMRHAYSDRRDLGDPAFVQNPIAHLIDPQYAAQIRAGIPRDHALNSDSLVAGVPLPQKISASQEEQREKHETTQFSVMDNTGMAVSTTYTLNGWFGAGVIGGRSGIFLNDEMDDFSAKPGASNMFGIVGSAANAIAPGKTPLSSMSPTIVSRDGQAVMVIGSPGGSRIPTITLAAILGVIDSGLDIQQAVDLPRIHEQWKPESIEAEPGALGEQVISELTQEGYKISPHRPWGMAEGILVGHPSLKAPVTGALYGGWDRRHDGGAADGL</sequence>
<dbReference type="InterPro" id="IPR029055">
    <property type="entry name" value="Ntn_hydrolases_N"/>
</dbReference>
<comment type="pathway">
    <text evidence="7">Sulfur metabolism; glutathione metabolism.</text>
</comment>
<keyword evidence="10" id="KW-1185">Reference proteome</keyword>
<dbReference type="EMBL" id="CP014674">
    <property type="protein sequence ID" value="AOX18070.1"/>
    <property type="molecule type" value="Genomic_DNA"/>
</dbReference>
<keyword evidence="7" id="KW-0865">Zymogen</keyword>
<feature type="binding site" evidence="6">
    <location>
        <position position="439"/>
    </location>
    <ligand>
        <name>L-glutamate</name>
        <dbReference type="ChEBI" id="CHEBI:29985"/>
    </ligand>
</feature>